<evidence type="ECO:0000256" key="7">
    <source>
        <dbReference type="SAM" id="MobiDB-lite"/>
    </source>
</evidence>
<comment type="subcellular location">
    <subcellularLocation>
        <location evidence="1 6">Membrane</location>
        <topology evidence="1 6">Multi-pass membrane protein</topology>
    </subcellularLocation>
</comment>
<proteinExistence type="inferred from homology"/>
<evidence type="ECO:0000256" key="6">
    <source>
        <dbReference type="RuleBase" id="RU003755"/>
    </source>
</evidence>
<feature type="transmembrane region" description="Helical" evidence="8">
    <location>
        <begin position="108"/>
        <end position="130"/>
    </location>
</feature>
<accession>A0A9P4URL0</accession>
<organism evidence="9 10">
    <name type="scientific">Polychaeton citri CBS 116435</name>
    <dbReference type="NCBI Taxonomy" id="1314669"/>
    <lineage>
        <taxon>Eukaryota</taxon>
        <taxon>Fungi</taxon>
        <taxon>Dikarya</taxon>
        <taxon>Ascomycota</taxon>
        <taxon>Pezizomycotina</taxon>
        <taxon>Dothideomycetes</taxon>
        <taxon>Dothideomycetidae</taxon>
        <taxon>Capnodiales</taxon>
        <taxon>Capnodiaceae</taxon>
        <taxon>Polychaeton</taxon>
    </lineage>
</organism>
<dbReference type="OrthoDB" id="8904098at2759"/>
<name>A0A9P4URL0_9PEZI</name>
<dbReference type="EMBL" id="MU003779">
    <property type="protein sequence ID" value="KAF2722908.1"/>
    <property type="molecule type" value="Genomic_DNA"/>
</dbReference>
<feature type="transmembrane region" description="Helical" evidence="8">
    <location>
        <begin position="482"/>
        <end position="503"/>
    </location>
</feature>
<dbReference type="InterPro" id="IPR000109">
    <property type="entry name" value="POT_fam"/>
</dbReference>
<evidence type="ECO:0000256" key="2">
    <source>
        <dbReference type="ARBA" id="ARBA00005982"/>
    </source>
</evidence>
<keyword evidence="3 6" id="KW-0812">Transmembrane</keyword>
<keyword evidence="6" id="KW-0813">Transport</keyword>
<feature type="transmembrane region" description="Helical" evidence="8">
    <location>
        <begin position="302"/>
        <end position="320"/>
    </location>
</feature>
<feature type="transmembrane region" description="Helical" evidence="8">
    <location>
        <begin position="136"/>
        <end position="153"/>
    </location>
</feature>
<dbReference type="InterPro" id="IPR018456">
    <property type="entry name" value="PTR2_symporter_CS"/>
</dbReference>
<keyword evidence="5 8" id="KW-0472">Membrane</keyword>
<dbReference type="InterPro" id="IPR036259">
    <property type="entry name" value="MFS_trans_sf"/>
</dbReference>
<feature type="transmembrane region" description="Helical" evidence="8">
    <location>
        <begin position="376"/>
        <end position="397"/>
    </location>
</feature>
<evidence type="ECO:0000256" key="5">
    <source>
        <dbReference type="ARBA" id="ARBA00023136"/>
    </source>
</evidence>
<dbReference type="GO" id="GO:0006857">
    <property type="term" value="P:oligopeptide transport"/>
    <property type="evidence" value="ECO:0007669"/>
    <property type="project" value="InterPro"/>
</dbReference>
<dbReference type="Pfam" id="PF00854">
    <property type="entry name" value="PTR2"/>
    <property type="match status" value="1"/>
</dbReference>
<keyword evidence="10" id="KW-1185">Reference proteome</keyword>
<feature type="transmembrane region" description="Helical" evidence="8">
    <location>
        <begin position="340"/>
        <end position="364"/>
    </location>
</feature>
<evidence type="ECO:0000256" key="3">
    <source>
        <dbReference type="ARBA" id="ARBA00022692"/>
    </source>
</evidence>
<dbReference type="PROSITE" id="PS01023">
    <property type="entry name" value="PTR2_2"/>
    <property type="match status" value="1"/>
</dbReference>
<feature type="transmembrane region" description="Helical" evidence="8">
    <location>
        <begin position="80"/>
        <end position="101"/>
    </location>
</feature>
<feature type="transmembrane region" description="Helical" evidence="8">
    <location>
        <begin position="219"/>
        <end position="240"/>
    </location>
</feature>
<keyword evidence="4 8" id="KW-1133">Transmembrane helix</keyword>
<dbReference type="Proteomes" id="UP000799441">
    <property type="component" value="Unassembled WGS sequence"/>
</dbReference>
<evidence type="ECO:0000256" key="1">
    <source>
        <dbReference type="ARBA" id="ARBA00004141"/>
    </source>
</evidence>
<dbReference type="AlphaFoldDB" id="A0A9P4URL0"/>
<dbReference type="GO" id="GO:0022857">
    <property type="term" value="F:transmembrane transporter activity"/>
    <property type="evidence" value="ECO:0007669"/>
    <property type="project" value="InterPro"/>
</dbReference>
<comment type="caution">
    <text evidence="9">The sequence shown here is derived from an EMBL/GenBank/DDBJ whole genome shotgun (WGS) entry which is preliminary data.</text>
</comment>
<sequence length="547" mass="60300">MAGIVETQDRQPVNLIFSEGKHVSVHLDDDAANLSPEELENMSHVADKVPVQVWYLVVISTAERFCFFGLREPAASNLSYVFSFLLYTMPLLASVVIDCYLGRYKGLIIFVGIYILGAFVLLMTSILQSLEAGASLAGWVIAINLMSIGIGGVKASMSPLIADQYTDFKNKIVVKPNGQRALATRDLTLDKIYHAYYWAVNIGALSALATTCIEKDVGFWAAYFLPFCALCFAALTLLLCRNMTSEPRLTRPPGGDILPKAFRVLACAVKNGFCMEATRPQHQARPVDWDDTFVTDLQRGLIACRIFTFYPILWVCHLQINNNMISQAPQMDTGGLPKDFFPTLNPIAVLALLPVVTNGLYPLLRKLGIAFPPINRMAVGFSIMTVAMAYCAGVQQWTCSTGPCFDLPLECDASDGGRLPNKVSVWVQTPTYVLDGLAEECAYKKAPENMKSVVQAVLSSKSGIGATLGFALHPVSHNPLLMWMYTSLAAATGLITVVFWLTFRKYNKIDAELNKRDTLDDQGCKLSRSSQTSKEEDLEQVLPRKQQ</sequence>
<evidence type="ECO:0000256" key="8">
    <source>
        <dbReference type="SAM" id="Phobius"/>
    </source>
</evidence>
<feature type="region of interest" description="Disordered" evidence="7">
    <location>
        <begin position="521"/>
        <end position="547"/>
    </location>
</feature>
<dbReference type="GO" id="GO:0016020">
    <property type="term" value="C:membrane"/>
    <property type="evidence" value="ECO:0007669"/>
    <property type="project" value="UniProtKB-SubCell"/>
</dbReference>
<dbReference type="PANTHER" id="PTHR11654">
    <property type="entry name" value="OLIGOPEPTIDE TRANSPORTER-RELATED"/>
    <property type="match status" value="1"/>
</dbReference>
<reference evidence="9" key="1">
    <citation type="journal article" date="2020" name="Stud. Mycol.">
        <title>101 Dothideomycetes genomes: a test case for predicting lifestyles and emergence of pathogens.</title>
        <authorList>
            <person name="Haridas S."/>
            <person name="Albert R."/>
            <person name="Binder M."/>
            <person name="Bloem J."/>
            <person name="Labutti K."/>
            <person name="Salamov A."/>
            <person name="Andreopoulos B."/>
            <person name="Baker S."/>
            <person name="Barry K."/>
            <person name="Bills G."/>
            <person name="Bluhm B."/>
            <person name="Cannon C."/>
            <person name="Castanera R."/>
            <person name="Culley D."/>
            <person name="Daum C."/>
            <person name="Ezra D."/>
            <person name="Gonzalez J."/>
            <person name="Henrissat B."/>
            <person name="Kuo A."/>
            <person name="Liang C."/>
            <person name="Lipzen A."/>
            <person name="Lutzoni F."/>
            <person name="Magnuson J."/>
            <person name="Mondo S."/>
            <person name="Nolan M."/>
            <person name="Ohm R."/>
            <person name="Pangilinan J."/>
            <person name="Park H.-J."/>
            <person name="Ramirez L."/>
            <person name="Alfaro M."/>
            <person name="Sun H."/>
            <person name="Tritt A."/>
            <person name="Yoshinaga Y."/>
            <person name="Zwiers L.-H."/>
            <person name="Turgeon B."/>
            <person name="Goodwin S."/>
            <person name="Spatafora J."/>
            <person name="Crous P."/>
            <person name="Grigoriev I."/>
        </authorList>
    </citation>
    <scope>NUCLEOTIDE SEQUENCE</scope>
    <source>
        <strain evidence="9">CBS 116435</strain>
    </source>
</reference>
<evidence type="ECO:0000313" key="9">
    <source>
        <dbReference type="EMBL" id="KAF2722908.1"/>
    </source>
</evidence>
<evidence type="ECO:0000256" key="4">
    <source>
        <dbReference type="ARBA" id="ARBA00022989"/>
    </source>
</evidence>
<evidence type="ECO:0000313" key="10">
    <source>
        <dbReference type="Proteomes" id="UP000799441"/>
    </source>
</evidence>
<comment type="similarity">
    <text evidence="2 6">Belongs to the major facilitator superfamily. Proton-dependent oligopeptide transporter (POT/PTR) (TC 2.A.17) family.</text>
</comment>
<protein>
    <submittedName>
        <fullName evidence="9">Di/tri peptide transporter 2</fullName>
    </submittedName>
</protein>
<dbReference type="Gene3D" id="1.20.1250.20">
    <property type="entry name" value="MFS general substrate transporter like domains"/>
    <property type="match status" value="1"/>
</dbReference>
<gene>
    <name evidence="9" type="ORF">K431DRAFT_319317</name>
</gene>
<feature type="transmembrane region" description="Helical" evidence="8">
    <location>
        <begin position="195"/>
        <end position="213"/>
    </location>
</feature>
<dbReference type="SUPFAM" id="SSF103473">
    <property type="entry name" value="MFS general substrate transporter"/>
    <property type="match status" value="1"/>
</dbReference>